<keyword evidence="5" id="KW-0496">Mitochondrion</keyword>
<evidence type="ECO:0000256" key="1">
    <source>
        <dbReference type="ARBA" id="ARBA00007645"/>
    </source>
</evidence>
<keyword evidence="2 4" id="KW-0689">Ribosomal protein</keyword>
<proteinExistence type="inferred from homology"/>
<dbReference type="GO" id="GO:1990904">
    <property type="term" value="C:ribonucleoprotein complex"/>
    <property type="evidence" value="ECO:0007669"/>
    <property type="project" value="UniProtKB-KW"/>
</dbReference>
<dbReference type="EMBL" id="OVEO01000004">
    <property type="protein sequence ID" value="SPQ95551.1"/>
    <property type="molecule type" value="Genomic_DNA"/>
</dbReference>
<dbReference type="GO" id="GO:0005840">
    <property type="term" value="C:ribosome"/>
    <property type="evidence" value="ECO:0007669"/>
    <property type="project" value="UniProtKB-KW"/>
</dbReference>
<protein>
    <recommendedName>
        <fullName evidence="4">Ribosomal protein</fullName>
    </recommendedName>
</protein>
<gene>
    <name evidence="5" type="ORF">PLBR_LOCUS2766</name>
</gene>
<dbReference type="PANTHER" id="PTHR18804:SF16">
    <property type="entry name" value="RIBOSOMAL PROTEIN"/>
    <property type="match status" value="1"/>
</dbReference>
<evidence type="ECO:0000313" key="5">
    <source>
        <dbReference type="EMBL" id="SPQ95551.1"/>
    </source>
</evidence>
<evidence type="ECO:0000313" key="6">
    <source>
        <dbReference type="Proteomes" id="UP000290189"/>
    </source>
</evidence>
<dbReference type="InterPro" id="IPR035977">
    <property type="entry name" value="Ribosomal_bL36_sp"/>
</dbReference>
<evidence type="ECO:0000256" key="3">
    <source>
        <dbReference type="ARBA" id="ARBA00023274"/>
    </source>
</evidence>
<dbReference type="AlphaFoldDB" id="A0A3P3Y605"/>
<dbReference type="GO" id="GO:0006412">
    <property type="term" value="P:translation"/>
    <property type="evidence" value="ECO:0007669"/>
    <property type="project" value="InterPro"/>
</dbReference>
<dbReference type="NCBIfam" id="TIGR01022">
    <property type="entry name" value="rpmJ_bact"/>
    <property type="match status" value="1"/>
</dbReference>
<name>A0A3P3Y605_PLABS</name>
<sequence length="68" mass="7846">MKVRSAVKLMCKECQFAKRRGRVFVICKKNPKHKQRQGFATYPAMETSPLAAETGSTGWTSWFSKWFS</sequence>
<dbReference type="PANTHER" id="PTHR18804">
    <property type="entry name" value="RIBOSOMAL PROTEIN"/>
    <property type="match status" value="1"/>
</dbReference>
<evidence type="ECO:0000256" key="2">
    <source>
        <dbReference type="ARBA" id="ARBA00022980"/>
    </source>
</evidence>
<evidence type="ECO:0000256" key="4">
    <source>
        <dbReference type="RuleBase" id="RU000570"/>
    </source>
</evidence>
<geneLocation type="mitochondrion" evidence="5"/>
<organism evidence="5 6">
    <name type="scientific">Plasmodiophora brassicae</name>
    <name type="common">Clubroot disease agent</name>
    <dbReference type="NCBI Taxonomy" id="37360"/>
    <lineage>
        <taxon>Eukaryota</taxon>
        <taxon>Sar</taxon>
        <taxon>Rhizaria</taxon>
        <taxon>Endomyxa</taxon>
        <taxon>Phytomyxea</taxon>
        <taxon>Plasmodiophorida</taxon>
        <taxon>Plasmodiophoridae</taxon>
        <taxon>Plasmodiophora</taxon>
    </lineage>
</organism>
<reference evidence="5 6" key="1">
    <citation type="submission" date="2018-03" db="EMBL/GenBank/DDBJ databases">
        <authorList>
            <person name="Fogelqvist J."/>
        </authorList>
    </citation>
    <scope>NUCLEOTIDE SEQUENCE [LARGE SCALE GENOMIC DNA]</scope>
</reference>
<dbReference type="Pfam" id="PF00444">
    <property type="entry name" value="Ribosomal_L36"/>
    <property type="match status" value="1"/>
</dbReference>
<accession>A0A3P3Y605</accession>
<comment type="similarity">
    <text evidence="1 4">Belongs to the bacterial ribosomal protein bL36 family.</text>
</comment>
<keyword evidence="3 4" id="KW-0687">Ribonucleoprotein</keyword>
<dbReference type="InterPro" id="IPR000473">
    <property type="entry name" value="Ribosomal_bL36"/>
</dbReference>
<dbReference type="GO" id="GO:0003735">
    <property type="term" value="F:structural constituent of ribosome"/>
    <property type="evidence" value="ECO:0007669"/>
    <property type="project" value="InterPro"/>
</dbReference>
<dbReference type="InterPro" id="IPR052010">
    <property type="entry name" value="Ribosomal_LSU_bL36"/>
</dbReference>
<dbReference type="SUPFAM" id="SSF57840">
    <property type="entry name" value="Ribosomal protein L36"/>
    <property type="match status" value="1"/>
</dbReference>
<dbReference type="Proteomes" id="UP000290189">
    <property type="component" value="Unassembled WGS sequence"/>
</dbReference>
<dbReference type="HAMAP" id="MF_00251">
    <property type="entry name" value="Ribosomal_bL36"/>
    <property type="match status" value="1"/>
</dbReference>